<organism evidence="1 2">
    <name type="scientific">Chryseobacterium gleum</name>
    <name type="common">Flavobacterium gleum</name>
    <dbReference type="NCBI Taxonomy" id="250"/>
    <lineage>
        <taxon>Bacteria</taxon>
        <taxon>Pseudomonadati</taxon>
        <taxon>Bacteroidota</taxon>
        <taxon>Flavobacteriia</taxon>
        <taxon>Flavobacteriales</taxon>
        <taxon>Weeksellaceae</taxon>
        <taxon>Chryseobacterium group</taxon>
        <taxon>Chryseobacterium</taxon>
    </lineage>
</organism>
<dbReference type="Proteomes" id="UP000279227">
    <property type="component" value="Chromosome"/>
</dbReference>
<evidence type="ECO:0000313" key="1">
    <source>
        <dbReference type="EMBL" id="VEE08434.1"/>
    </source>
</evidence>
<reference evidence="1 2" key="1">
    <citation type="submission" date="2018-12" db="EMBL/GenBank/DDBJ databases">
        <authorList>
            <consortium name="Pathogen Informatics"/>
        </authorList>
    </citation>
    <scope>NUCLEOTIDE SEQUENCE [LARGE SCALE GENOMIC DNA]</scope>
    <source>
        <strain evidence="1 2">NCTC11432</strain>
    </source>
</reference>
<evidence type="ECO:0000313" key="2">
    <source>
        <dbReference type="Proteomes" id="UP000279227"/>
    </source>
</evidence>
<name>A0A448B3L8_CHRGE</name>
<gene>
    <name evidence="1" type="ORF">NCTC11432_02661</name>
</gene>
<dbReference type="STRING" id="525257.HMPREF0204_11798"/>
<proteinExistence type="predicted"/>
<sequence length="222" mass="26241">MFVPKNKLRMKTNCNKCKNEVITLKFSEEQKLDLYILMQNDLKVFAEKKIIDEFNVDKNEAKIIIQHVNNRNGRCVACEFEKLNGEYIECPNCGAFNYNLNKPVFNLEFCSHLEWSLDFKNIENENIKYYAKTFWCDGISHLPEDSKSLLYHNIENNKQIITKAWIGYSGNEIYEMKIKFGKKAIENYKNNKSLIECIPGNNEVPNWIKLFMEDKKIEIQLK</sequence>
<dbReference type="AlphaFoldDB" id="A0A448B3L8"/>
<protein>
    <submittedName>
        <fullName evidence="1">Uncharacterized protein</fullName>
    </submittedName>
</protein>
<dbReference type="KEGG" id="cgle:NCTC11432_02661"/>
<accession>A0A448B3L8</accession>
<dbReference type="EMBL" id="LR134289">
    <property type="protein sequence ID" value="VEE08434.1"/>
    <property type="molecule type" value="Genomic_DNA"/>
</dbReference>